<proteinExistence type="predicted"/>
<keyword evidence="1" id="KW-1185">Reference proteome</keyword>
<organism evidence="1 2">
    <name type="scientific">Romanomermis culicivorax</name>
    <name type="common">Nematode worm</name>
    <dbReference type="NCBI Taxonomy" id="13658"/>
    <lineage>
        <taxon>Eukaryota</taxon>
        <taxon>Metazoa</taxon>
        <taxon>Ecdysozoa</taxon>
        <taxon>Nematoda</taxon>
        <taxon>Enoplea</taxon>
        <taxon>Dorylaimia</taxon>
        <taxon>Mermithida</taxon>
        <taxon>Mermithoidea</taxon>
        <taxon>Mermithidae</taxon>
        <taxon>Romanomermis</taxon>
    </lineage>
</organism>
<sequence>MMDAAKTKKIYRYGSKFLGKSLCQKLLEISFYRQFVAGRRFEELEQISNHLFQSGRIKTMLCPPMEEWSTETQNEFQAKATVNANRYMEYLDIARKLRRTHVENETVLQLKPSSIFPTAVLVS</sequence>
<reference evidence="2" key="1">
    <citation type="submission" date="2022-11" db="UniProtKB">
        <authorList>
            <consortium name="WormBaseParasite"/>
        </authorList>
    </citation>
    <scope>IDENTIFICATION</scope>
</reference>
<dbReference type="AlphaFoldDB" id="A0A915KUE2"/>
<accession>A0A915KUE2</accession>
<evidence type="ECO:0000313" key="1">
    <source>
        <dbReference type="Proteomes" id="UP000887565"/>
    </source>
</evidence>
<name>A0A915KUE2_ROMCU</name>
<dbReference type="WBParaSite" id="nRc.2.0.1.t42546-RA">
    <property type="protein sequence ID" value="nRc.2.0.1.t42546-RA"/>
    <property type="gene ID" value="nRc.2.0.1.g42546"/>
</dbReference>
<dbReference type="Proteomes" id="UP000887565">
    <property type="component" value="Unplaced"/>
</dbReference>
<evidence type="ECO:0000313" key="2">
    <source>
        <dbReference type="WBParaSite" id="nRc.2.0.1.t42546-RA"/>
    </source>
</evidence>
<protein>
    <submittedName>
        <fullName evidence="2">Uncharacterized protein</fullName>
    </submittedName>
</protein>